<evidence type="ECO:0000313" key="2">
    <source>
        <dbReference type="Proteomes" id="UP000642809"/>
    </source>
</evidence>
<dbReference type="AlphaFoldDB" id="A0A8J3D0N5"/>
<proteinExistence type="predicted"/>
<reference evidence="1" key="2">
    <citation type="submission" date="2020-09" db="EMBL/GenBank/DDBJ databases">
        <authorList>
            <person name="Sun Q."/>
            <person name="Kim S."/>
        </authorList>
    </citation>
    <scope>NUCLEOTIDE SEQUENCE</scope>
    <source>
        <strain evidence="1">KCTC 23224</strain>
    </source>
</reference>
<dbReference type="Proteomes" id="UP000642809">
    <property type="component" value="Unassembled WGS sequence"/>
</dbReference>
<sequence length="365" mass="40453">MIYCGPKEQQEVLTINPDTNFLFVSESDSMYLASFQDDLIVVKDATKKEGTASIYLSEDGRLLFSMERTEGHINIMELSRFGKWLPKHIARPQPTHWTGVNNHSLIFNDGDGSVIYVKADQSSIEGFTLGILELEESVAHHGAALYLNNDAVAMTVKSEDEEGALPKRVALVDIKSQQILLTTDDVSLDGIHGAQSNGVYAVFGSTDGILWIKNDQSYGLLAYPQPLENSSGNWIGTIKGAADTFVGSSRNHGLFKLDLKAKTIQILYSSDQIVDYQISKDGRFTAVMLKDNRLAVLDNESLNLQAEISIPNQPETPKGFKMAIHENFLFVASLGYNQFQVLELATLNPLKQFYTNVALSDFKVF</sequence>
<protein>
    <recommendedName>
        <fullName evidence="3">DNA-binding beta-propeller fold protein YncE</fullName>
    </recommendedName>
</protein>
<name>A0A8J3D0N5_9BACT</name>
<accession>A0A8J3D0N5</accession>
<evidence type="ECO:0000313" key="1">
    <source>
        <dbReference type="EMBL" id="GHB46559.1"/>
    </source>
</evidence>
<dbReference type="EMBL" id="BMYF01000019">
    <property type="protein sequence ID" value="GHB46559.1"/>
    <property type="molecule type" value="Genomic_DNA"/>
</dbReference>
<keyword evidence="2" id="KW-1185">Reference proteome</keyword>
<organism evidence="1 2">
    <name type="scientific">Mongoliitalea lutea</name>
    <dbReference type="NCBI Taxonomy" id="849756"/>
    <lineage>
        <taxon>Bacteria</taxon>
        <taxon>Pseudomonadati</taxon>
        <taxon>Bacteroidota</taxon>
        <taxon>Cytophagia</taxon>
        <taxon>Cytophagales</taxon>
        <taxon>Cyclobacteriaceae</taxon>
        <taxon>Mongoliitalea</taxon>
    </lineage>
</organism>
<dbReference type="SUPFAM" id="SSF50969">
    <property type="entry name" value="YVTN repeat-like/Quinoprotein amine dehydrogenase"/>
    <property type="match status" value="1"/>
</dbReference>
<reference evidence="1" key="1">
    <citation type="journal article" date="2014" name="Int. J. Syst. Evol. Microbiol.">
        <title>Complete genome sequence of Corynebacterium casei LMG S-19264T (=DSM 44701T), isolated from a smear-ripened cheese.</title>
        <authorList>
            <consortium name="US DOE Joint Genome Institute (JGI-PGF)"/>
            <person name="Walter F."/>
            <person name="Albersmeier A."/>
            <person name="Kalinowski J."/>
            <person name="Ruckert C."/>
        </authorList>
    </citation>
    <scope>NUCLEOTIDE SEQUENCE</scope>
    <source>
        <strain evidence="1">KCTC 23224</strain>
    </source>
</reference>
<evidence type="ECO:0008006" key="3">
    <source>
        <dbReference type="Google" id="ProtNLM"/>
    </source>
</evidence>
<comment type="caution">
    <text evidence="1">The sequence shown here is derived from an EMBL/GenBank/DDBJ whole genome shotgun (WGS) entry which is preliminary data.</text>
</comment>
<dbReference type="InterPro" id="IPR011044">
    <property type="entry name" value="Quino_amine_DH_bsu"/>
</dbReference>
<gene>
    <name evidence="1" type="ORF">GCM10008106_29390</name>
</gene>